<gene>
    <name evidence="1" type="ORF">DFR75_10864</name>
</gene>
<accession>A0A4R6P657</accession>
<reference evidence="1 2" key="1">
    <citation type="submission" date="2019-03" db="EMBL/GenBank/DDBJ databases">
        <title>Genomic Encyclopedia of Type Strains, Phase IV (KMG-IV): sequencing the most valuable type-strain genomes for metagenomic binning, comparative biology and taxonomic classification.</title>
        <authorList>
            <person name="Goeker M."/>
        </authorList>
    </citation>
    <scope>NUCLEOTIDE SEQUENCE [LARGE SCALE GENOMIC DNA]</scope>
    <source>
        <strain evidence="1 2">DSM 44496</strain>
    </source>
</reference>
<evidence type="ECO:0000313" key="1">
    <source>
        <dbReference type="EMBL" id="TDP31459.1"/>
    </source>
</evidence>
<proteinExistence type="predicted"/>
<organism evidence="1 2">
    <name type="scientific">Nocardia ignorata</name>
    <dbReference type="NCBI Taxonomy" id="145285"/>
    <lineage>
        <taxon>Bacteria</taxon>
        <taxon>Bacillati</taxon>
        <taxon>Actinomycetota</taxon>
        <taxon>Actinomycetes</taxon>
        <taxon>Mycobacteriales</taxon>
        <taxon>Nocardiaceae</taxon>
        <taxon>Nocardia</taxon>
    </lineage>
</organism>
<comment type="caution">
    <text evidence="1">The sequence shown here is derived from an EMBL/GenBank/DDBJ whole genome shotgun (WGS) entry which is preliminary data.</text>
</comment>
<dbReference type="Proteomes" id="UP000295087">
    <property type="component" value="Unassembled WGS sequence"/>
</dbReference>
<sequence length="137" mass="14821">MPRNDVLAVGLRNPSVAQIIRAKARWNVSATALANRLHALGLMTDWTYRAALVELSKRGFRSAEPGSALVHESSQVLGKVLAGLRGQGMMVRDIAKEFGLTPQGVTEYLFGLTMTQHEGNGSRTVADGLPRPRLTVV</sequence>
<dbReference type="EMBL" id="SNXK01000008">
    <property type="protein sequence ID" value="TDP31459.1"/>
    <property type="molecule type" value="Genomic_DNA"/>
</dbReference>
<name>A0A4R6P657_NOCIG</name>
<dbReference type="AlphaFoldDB" id="A0A4R6P657"/>
<keyword evidence="2" id="KW-1185">Reference proteome</keyword>
<evidence type="ECO:0000313" key="2">
    <source>
        <dbReference type="Proteomes" id="UP000295087"/>
    </source>
</evidence>
<protein>
    <submittedName>
        <fullName evidence="1">Uncharacterized protein</fullName>
    </submittedName>
</protein>